<dbReference type="GO" id="GO:0006012">
    <property type="term" value="P:galactose metabolic process"/>
    <property type="evidence" value="ECO:0007669"/>
    <property type="project" value="UniProtKB-UniPathway"/>
</dbReference>
<name>A0A2T5GBD6_HYDSH</name>
<evidence type="ECO:0000256" key="6">
    <source>
        <dbReference type="ARBA" id="ARBA00023027"/>
    </source>
</evidence>
<comment type="caution">
    <text evidence="10">The sequence shown here is derived from an EMBL/GenBank/DDBJ whole genome shotgun (WGS) entry which is preliminary data.</text>
</comment>
<dbReference type="EC" id="5.1.3.2" evidence="4 8"/>
<evidence type="ECO:0000313" key="11">
    <source>
        <dbReference type="Proteomes" id="UP000244180"/>
    </source>
</evidence>
<dbReference type="NCBIfam" id="NF007956">
    <property type="entry name" value="PRK10675.1"/>
    <property type="match status" value="1"/>
</dbReference>
<comment type="subunit">
    <text evidence="8">Homodimer.</text>
</comment>
<comment type="cofactor">
    <cofactor evidence="2 8">
        <name>NAD(+)</name>
        <dbReference type="ChEBI" id="CHEBI:57540"/>
    </cofactor>
</comment>
<evidence type="ECO:0000256" key="5">
    <source>
        <dbReference type="ARBA" id="ARBA00018569"/>
    </source>
</evidence>
<dbReference type="InterPro" id="IPR036291">
    <property type="entry name" value="NAD(P)-bd_dom_sf"/>
</dbReference>
<evidence type="ECO:0000313" key="10">
    <source>
        <dbReference type="EMBL" id="PTQ53486.1"/>
    </source>
</evidence>
<dbReference type="Gene3D" id="3.40.50.720">
    <property type="entry name" value="NAD(P)-binding Rossmann-like Domain"/>
    <property type="match status" value="1"/>
</dbReference>
<sequence>MSREDEKKETEGFGVRVLLTGGAGYIGAHVAVALFEAGHEAVIVDNFSNAHPAVVRRIEAIVGRPVAVHRADLTDPAATAAVFQAEADRGGLDGVIHLAGLKAVGESVEKPLLYYRVNLIGTLHLLSAMQAAGVRTLVFSSSATVYGEASPPPFAETAPTAPTNPYGWTKRMIEQMLEDAAAADPLLSFVALRYFNPVGAHESGLIGEDPRGVPNNLMPVVAQVAAGRREKLFIFGNDYPTPDGTGIRDYIHVMDLAEGHVRALEYAEAHRGYEVFNLGTGRGASVLEVVRAFEAASGRPVPYVFAPRRPGDVAVSLADPSKAERVLGWRARRDLAAMCRDAWRFQSRHPEGIAAASGEGAARSNAGPADGA</sequence>
<dbReference type="Pfam" id="PF16363">
    <property type="entry name" value="GDP_Man_Dehyd"/>
    <property type="match status" value="1"/>
</dbReference>
<dbReference type="GO" id="GO:0003978">
    <property type="term" value="F:UDP-glucose 4-epimerase activity"/>
    <property type="evidence" value="ECO:0007669"/>
    <property type="project" value="UniProtKB-UniRule"/>
</dbReference>
<accession>A0A2T5GBD6</accession>
<dbReference type="PANTHER" id="PTHR43725:SF47">
    <property type="entry name" value="UDP-GLUCOSE 4-EPIMERASE"/>
    <property type="match status" value="1"/>
</dbReference>
<dbReference type="NCBIfam" id="TIGR01179">
    <property type="entry name" value="galE"/>
    <property type="match status" value="1"/>
</dbReference>
<keyword evidence="6 8" id="KW-0520">NAD</keyword>
<dbReference type="Gene3D" id="3.90.25.10">
    <property type="entry name" value="UDP-galactose 4-epimerase, domain 1"/>
    <property type="match status" value="1"/>
</dbReference>
<evidence type="ECO:0000256" key="2">
    <source>
        <dbReference type="ARBA" id="ARBA00001911"/>
    </source>
</evidence>
<evidence type="ECO:0000256" key="8">
    <source>
        <dbReference type="RuleBase" id="RU366046"/>
    </source>
</evidence>
<dbReference type="PANTHER" id="PTHR43725">
    <property type="entry name" value="UDP-GLUCOSE 4-EPIMERASE"/>
    <property type="match status" value="1"/>
</dbReference>
<evidence type="ECO:0000256" key="7">
    <source>
        <dbReference type="ARBA" id="ARBA00023235"/>
    </source>
</evidence>
<organism evidence="10 11">
    <name type="scientific">Hydrogenibacillus schlegelii</name>
    <name type="common">Bacillus schlegelii</name>
    <dbReference type="NCBI Taxonomy" id="1484"/>
    <lineage>
        <taxon>Bacteria</taxon>
        <taxon>Bacillati</taxon>
        <taxon>Bacillota</taxon>
        <taxon>Bacilli</taxon>
        <taxon>Bacillales</taxon>
        <taxon>Bacillales Family X. Incertae Sedis</taxon>
        <taxon>Hydrogenibacillus</taxon>
    </lineage>
</organism>
<keyword evidence="8" id="KW-0119">Carbohydrate metabolism</keyword>
<dbReference type="InterPro" id="IPR016040">
    <property type="entry name" value="NAD(P)-bd_dom"/>
</dbReference>
<protein>
    <recommendedName>
        <fullName evidence="5 8">UDP-glucose 4-epimerase</fullName>
        <ecNumber evidence="4 8">5.1.3.2</ecNumber>
    </recommendedName>
</protein>
<dbReference type="Proteomes" id="UP000244180">
    <property type="component" value="Unassembled WGS sequence"/>
</dbReference>
<dbReference type="SMART" id="SM00822">
    <property type="entry name" value="PKS_KR"/>
    <property type="match status" value="1"/>
</dbReference>
<dbReference type="CDD" id="cd05247">
    <property type="entry name" value="UDP_G4E_1_SDR_e"/>
    <property type="match status" value="1"/>
</dbReference>
<evidence type="ECO:0000256" key="3">
    <source>
        <dbReference type="ARBA" id="ARBA00007637"/>
    </source>
</evidence>
<proteinExistence type="inferred from homology"/>
<evidence type="ECO:0000256" key="1">
    <source>
        <dbReference type="ARBA" id="ARBA00000083"/>
    </source>
</evidence>
<comment type="catalytic activity">
    <reaction evidence="1 8">
        <text>UDP-alpha-D-glucose = UDP-alpha-D-galactose</text>
        <dbReference type="Rhea" id="RHEA:22168"/>
        <dbReference type="ChEBI" id="CHEBI:58885"/>
        <dbReference type="ChEBI" id="CHEBI:66914"/>
        <dbReference type="EC" id="5.1.3.2"/>
    </reaction>
</comment>
<dbReference type="EMBL" id="PEBV01000015">
    <property type="protein sequence ID" value="PTQ53486.1"/>
    <property type="molecule type" value="Genomic_DNA"/>
</dbReference>
<dbReference type="InterPro" id="IPR005886">
    <property type="entry name" value="UDP_G4E"/>
</dbReference>
<comment type="similarity">
    <text evidence="3 8">Belongs to the NAD(P)-dependent epimerase/dehydratase family.</text>
</comment>
<dbReference type="UniPathway" id="UPA00214"/>
<dbReference type="GO" id="GO:0005829">
    <property type="term" value="C:cytosol"/>
    <property type="evidence" value="ECO:0007669"/>
    <property type="project" value="TreeGrafter"/>
</dbReference>
<dbReference type="PRINTS" id="PR01713">
    <property type="entry name" value="NUCEPIMERASE"/>
</dbReference>
<evidence type="ECO:0000259" key="9">
    <source>
        <dbReference type="SMART" id="SM00822"/>
    </source>
</evidence>
<dbReference type="InterPro" id="IPR057326">
    <property type="entry name" value="KR_dom"/>
</dbReference>
<comment type="pathway">
    <text evidence="8">Carbohydrate metabolism; galactose metabolism.</text>
</comment>
<dbReference type="SUPFAM" id="SSF51735">
    <property type="entry name" value="NAD(P)-binding Rossmann-fold domains"/>
    <property type="match status" value="1"/>
</dbReference>
<dbReference type="AlphaFoldDB" id="A0A2T5GBD6"/>
<feature type="domain" description="Ketoreductase" evidence="9">
    <location>
        <begin position="15"/>
        <end position="168"/>
    </location>
</feature>
<evidence type="ECO:0000256" key="4">
    <source>
        <dbReference type="ARBA" id="ARBA00013189"/>
    </source>
</evidence>
<keyword evidence="7 8" id="KW-0413">Isomerase</keyword>
<reference evidence="10 11" key="1">
    <citation type="submission" date="2017-08" db="EMBL/GenBank/DDBJ databases">
        <title>Burning lignite coal seam in the remote Altai Mountains harbors a hydrogen-driven thermophilic microbial community.</title>
        <authorList>
            <person name="Kadnikov V.V."/>
            <person name="Mardanov A.V."/>
            <person name="Ivasenko D."/>
            <person name="Beletsky A.V."/>
            <person name="Karnachuk O.V."/>
            <person name="Ravin N.V."/>
        </authorList>
    </citation>
    <scope>NUCLEOTIDE SEQUENCE [LARGE SCALE GENOMIC DNA]</scope>
    <source>
        <strain evidence="10">AL33</strain>
    </source>
</reference>
<gene>
    <name evidence="10" type="ORF">HSCHL_1981</name>
</gene>